<accession>A0A813XPV9</accession>
<dbReference type="Proteomes" id="UP000663891">
    <property type="component" value="Unassembled WGS sequence"/>
</dbReference>
<reference evidence="1" key="1">
    <citation type="submission" date="2021-02" db="EMBL/GenBank/DDBJ databases">
        <authorList>
            <person name="Nowell W R."/>
        </authorList>
    </citation>
    <scope>NUCLEOTIDE SEQUENCE</scope>
</reference>
<protein>
    <submittedName>
        <fullName evidence="1">Uncharacterized protein</fullName>
    </submittedName>
</protein>
<dbReference type="OrthoDB" id="10014385at2759"/>
<proteinExistence type="predicted"/>
<dbReference type="EMBL" id="CAJNON010000051">
    <property type="protein sequence ID" value="CAF0873650.1"/>
    <property type="molecule type" value="Genomic_DNA"/>
</dbReference>
<evidence type="ECO:0000313" key="2">
    <source>
        <dbReference type="Proteomes" id="UP000663891"/>
    </source>
</evidence>
<sequence>MGDHAKKHDGSHPIEEYCKQVTPFLKFVKLEVEKYELQRKERYLTIERSKSFCDTPITSSVNSLSQLVTNGHHSLNFNQFLLFLAA</sequence>
<organism evidence="1 2">
    <name type="scientific">Adineta steineri</name>
    <dbReference type="NCBI Taxonomy" id="433720"/>
    <lineage>
        <taxon>Eukaryota</taxon>
        <taxon>Metazoa</taxon>
        <taxon>Spiralia</taxon>
        <taxon>Gnathifera</taxon>
        <taxon>Rotifera</taxon>
        <taxon>Eurotatoria</taxon>
        <taxon>Bdelloidea</taxon>
        <taxon>Adinetida</taxon>
        <taxon>Adinetidae</taxon>
        <taxon>Adineta</taxon>
    </lineage>
</organism>
<evidence type="ECO:0000313" key="1">
    <source>
        <dbReference type="EMBL" id="CAF0873650.1"/>
    </source>
</evidence>
<name>A0A813XPV9_9BILA</name>
<dbReference type="AlphaFoldDB" id="A0A813XPV9"/>
<gene>
    <name evidence="1" type="ORF">VCS650_LOCUS7859</name>
</gene>
<comment type="caution">
    <text evidence="1">The sequence shown here is derived from an EMBL/GenBank/DDBJ whole genome shotgun (WGS) entry which is preliminary data.</text>
</comment>